<sequence length="76" mass="8173">MLGEAKNQAQAIINKTLIESKKDLQEAITQTVQTRTANIKAQLEPSIERARQAAYISLMAGCVAVLASGIAFWAAL</sequence>
<keyword evidence="1" id="KW-0472">Membrane</keyword>
<dbReference type="InterPro" id="IPR028140">
    <property type="entry name" value="TraM"/>
</dbReference>
<protein>
    <submittedName>
        <fullName evidence="2">Uncharacterized protein</fullName>
    </submittedName>
</protein>
<reference evidence="2 3" key="1">
    <citation type="submission" date="2016-02" db="EMBL/GenBank/DDBJ databases">
        <authorList>
            <person name="Wen L."/>
            <person name="He K."/>
            <person name="Yang H."/>
        </authorList>
    </citation>
    <scope>NUCLEOTIDE SEQUENCE [LARGE SCALE GENOMIC DNA]</scope>
    <source>
        <strain evidence="2 3">CV58</strain>
    </source>
</reference>
<gene>
    <name evidence="2" type="ORF">AXE65_04855</name>
</gene>
<dbReference type="Pfam" id="PF11657">
    <property type="entry name" value="Activator-TraM"/>
    <property type="match status" value="1"/>
</dbReference>
<proteinExistence type="predicted"/>
<name>A0A139SPZ3_9GAMM</name>
<organism evidence="2 3">
    <name type="scientific">Ventosimonas gracilis</name>
    <dbReference type="NCBI Taxonomy" id="1680762"/>
    <lineage>
        <taxon>Bacteria</taxon>
        <taxon>Pseudomonadati</taxon>
        <taxon>Pseudomonadota</taxon>
        <taxon>Gammaproteobacteria</taxon>
        <taxon>Pseudomonadales</taxon>
        <taxon>Ventosimonadaceae</taxon>
        <taxon>Ventosimonas</taxon>
    </lineage>
</organism>
<dbReference type="Proteomes" id="UP000072660">
    <property type="component" value="Unassembled WGS sequence"/>
</dbReference>
<dbReference type="GO" id="GO:0009372">
    <property type="term" value="P:quorum sensing"/>
    <property type="evidence" value="ECO:0007669"/>
    <property type="project" value="InterPro"/>
</dbReference>
<comment type="caution">
    <text evidence="2">The sequence shown here is derived from an EMBL/GenBank/DDBJ whole genome shotgun (WGS) entry which is preliminary data.</text>
</comment>
<feature type="transmembrane region" description="Helical" evidence="1">
    <location>
        <begin position="53"/>
        <end position="75"/>
    </location>
</feature>
<keyword evidence="3" id="KW-1185">Reference proteome</keyword>
<dbReference type="EMBL" id="LSZO01000178">
    <property type="protein sequence ID" value="KXU36607.1"/>
    <property type="molecule type" value="Genomic_DNA"/>
</dbReference>
<keyword evidence="1" id="KW-0812">Transmembrane</keyword>
<dbReference type="AlphaFoldDB" id="A0A139SPZ3"/>
<accession>A0A139SPZ3</accession>
<keyword evidence="1" id="KW-1133">Transmembrane helix</keyword>
<evidence type="ECO:0000313" key="2">
    <source>
        <dbReference type="EMBL" id="KXU36607.1"/>
    </source>
</evidence>
<evidence type="ECO:0000256" key="1">
    <source>
        <dbReference type="SAM" id="Phobius"/>
    </source>
</evidence>
<evidence type="ECO:0000313" key="3">
    <source>
        <dbReference type="Proteomes" id="UP000072660"/>
    </source>
</evidence>